<keyword evidence="3" id="KW-0620">Polyamine biosynthesis</keyword>
<gene>
    <name evidence="5" type="ORF">CURHAP_LOCUS33768</name>
</gene>
<dbReference type="GO" id="GO:0008295">
    <property type="term" value="P:spermidine biosynthetic process"/>
    <property type="evidence" value="ECO:0007669"/>
    <property type="project" value="TreeGrafter"/>
</dbReference>
<comment type="similarity">
    <text evidence="1">Belongs to the spermidine/spermine synthase family.</text>
</comment>
<dbReference type="AlphaFoldDB" id="A0A6J5UY27"/>
<evidence type="ECO:0000313" key="6">
    <source>
        <dbReference type="Proteomes" id="UP000507222"/>
    </source>
</evidence>
<name>A0A6J5UY27_PRUAR</name>
<dbReference type="Proteomes" id="UP000507222">
    <property type="component" value="Unassembled WGS sequence"/>
</dbReference>
<dbReference type="InterPro" id="IPR030374">
    <property type="entry name" value="PABS"/>
</dbReference>
<dbReference type="InterPro" id="IPR029063">
    <property type="entry name" value="SAM-dependent_MTases_sf"/>
</dbReference>
<dbReference type="Pfam" id="PF01564">
    <property type="entry name" value="Spermine_synth"/>
    <property type="match status" value="1"/>
</dbReference>
<evidence type="ECO:0000313" key="5">
    <source>
        <dbReference type="EMBL" id="CAB4280823.1"/>
    </source>
</evidence>
<protein>
    <recommendedName>
        <fullName evidence="4">PABS domain-containing protein</fullName>
    </recommendedName>
</protein>
<evidence type="ECO:0000259" key="4">
    <source>
        <dbReference type="PROSITE" id="PS51006"/>
    </source>
</evidence>
<dbReference type="SUPFAM" id="SSF53335">
    <property type="entry name" value="S-adenosyl-L-methionine-dependent methyltransferases"/>
    <property type="match status" value="1"/>
</dbReference>
<dbReference type="PANTHER" id="PTHR11558">
    <property type="entry name" value="SPERMIDINE/SPERMINE SYNTHASE"/>
    <property type="match status" value="1"/>
</dbReference>
<dbReference type="InterPro" id="IPR001045">
    <property type="entry name" value="Spermi_synthase"/>
</dbReference>
<organism evidence="5 6">
    <name type="scientific">Prunus armeniaca</name>
    <name type="common">Apricot</name>
    <name type="synonym">Armeniaca vulgaris</name>
    <dbReference type="NCBI Taxonomy" id="36596"/>
    <lineage>
        <taxon>Eukaryota</taxon>
        <taxon>Viridiplantae</taxon>
        <taxon>Streptophyta</taxon>
        <taxon>Embryophyta</taxon>
        <taxon>Tracheophyta</taxon>
        <taxon>Spermatophyta</taxon>
        <taxon>Magnoliopsida</taxon>
        <taxon>eudicotyledons</taxon>
        <taxon>Gunneridae</taxon>
        <taxon>Pentapetalae</taxon>
        <taxon>rosids</taxon>
        <taxon>fabids</taxon>
        <taxon>Rosales</taxon>
        <taxon>Rosaceae</taxon>
        <taxon>Amygdaloideae</taxon>
        <taxon>Amygdaleae</taxon>
        <taxon>Prunus</taxon>
    </lineage>
</organism>
<keyword evidence="2 3" id="KW-0808">Transferase</keyword>
<proteinExistence type="inferred from homology"/>
<dbReference type="EMBL" id="CAEKDK010000005">
    <property type="protein sequence ID" value="CAB4280823.1"/>
    <property type="molecule type" value="Genomic_DNA"/>
</dbReference>
<dbReference type="GO" id="GO:0004766">
    <property type="term" value="F:spermidine synthase activity"/>
    <property type="evidence" value="ECO:0007669"/>
    <property type="project" value="TreeGrafter"/>
</dbReference>
<dbReference type="Gene3D" id="3.40.50.150">
    <property type="entry name" value="Vaccinia Virus protein VP39"/>
    <property type="match status" value="1"/>
</dbReference>
<reference evidence="5 6" key="1">
    <citation type="submission" date="2020-05" db="EMBL/GenBank/DDBJ databases">
        <authorList>
            <person name="Campoy J."/>
            <person name="Schneeberger K."/>
            <person name="Spophaly S."/>
        </authorList>
    </citation>
    <scope>NUCLEOTIDE SEQUENCE [LARGE SCALE GENOMIC DNA]</scope>
    <source>
        <strain evidence="5">PruArmRojPasFocal</strain>
    </source>
</reference>
<evidence type="ECO:0000256" key="3">
    <source>
        <dbReference type="PROSITE-ProRule" id="PRU00354"/>
    </source>
</evidence>
<dbReference type="GO" id="GO:0005829">
    <property type="term" value="C:cytosol"/>
    <property type="evidence" value="ECO:0007669"/>
    <property type="project" value="TreeGrafter"/>
</dbReference>
<accession>A0A6J5UY27</accession>
<dbReference type="PROSITE" id="PS51006">
    <property type="entry name" value="PABS_2"/>
    <property type="match status" value="1"/>
</dbReference>
<evidence type="ECO:0000256" key="2">
    <source>
        <dbReference type="ARBA" id="ARBA00022679"/>
    </source>
</evidence>
<feature type="active site" description="Proton acceptor" evidence="3">
    <location>
        <position position="46"/>
    </location>
</feature>
<evidence type="ECO:0000256" key="1">
    <source>
        <dbReference type="ARBA" id="ARBA00007867"/>
    </source>
</evidence>
<sequence>MFRVYKCFLPEVAVGYEDPRVQVHISNGVEFMETVPQGTYDTIMLDAFQNMGPTSKKLSDIFLESVARALRPGDVMSTPADSFWDKDFVHCADTIANCRKIFKGSVNYAWTTIHAYERQEWDNGVHAVRHRSTLKIPSIS</sequence>
<dbReference type="PANTHER" id="PTHR11558:SF28">
    <property type="entry name" value="SPERMIDINE SYNTHASE 2-LIKE"/>
    <property type="match status" value="1"/>
</dbReference>
<feature type="domain" description="PABS" evidence="4">
    <location>
        <begin position="1"/>
        <end position="130"/>
    </location>
</feature>